<dbReference type="PANTHER" id="PTHR23321:SF26">
    <property type="entry name" value="SMALL RIBOSOMAL SUBUNIT PROTEIN US15M"/>
    <property type="match status" value="1"/>
</dbReference>
<dbReference type="EMBL" id="MHLX01000013">
    <property type="protein sequence ID" value="OGZ19146.1"/>
    <property type="molecule type" value="Genomic_DNA"/>
</dbReference>
<comment type="caution">
    <text evidence="7">The sequence shown here is derived from an EMBL/GenBank/DDBJ whole genome shotgun (WGS) entry which is preliminary data.</text>
</comment>
<dbReference type="InterPro" id="IPR009068">
    <property type="entry name" value="uS15_NS1_RNA-bd_sf"/>
</dbReference>
<dbReference type="PANTHER" id="PTHR23321">
    <property type="entry name" value="RIBOSOMAL PROTEIN S15, BACTERIAL AND ORGANELLAR"/>
    <property type="match status" value="1"/>
</dbReference>
<name>A0A1G2DZY3_9BACT</name>
<dbReference type="InterPro" id="IPR005290">
    <property type="entry name" value="Ribosomal_uS15_bac-type"/>
</dbReference>
<dbReference type="GO" id="GO:0006412">
    <property type="term" value="P:translation"/>
    <property type="evidence" value="ECO:0007669"/>
    <property type="project" value="UniProtKB-UniRule"/>
</dbReference>
<sequence length="88" mass="10197">MLSQQEKEKIIKNYKLHDVDTGSPEVQVALLTEEIKQLLSHLKMHAKDVHSKRGLLKMVSKRRSLLGYLKKESAKRYNSIIKKIGLKK</sequence>
<dbReference type="AlphaFoldDB" id="A0A1G2DZY3"/>
<evidence type="ECO:0000313" key="8">
    <source>
        <dbReference type="Proteomes" id="UP000176662"/>
    </source>
</evidence>
<dbReference type="InterPro" id="IPR000589">
    <property type="entry name" value="Ribosomal_uS15"/>
</dbReference>
<evidence type="ECO:0000256" key="3">
    <source>
        <dbReference type="ARBA" id="ARBA00064542"/>
    </source>
</evidence>
<dbReference type="NCBIfam" id="TIGR00952">
    <property type="entry name" value="S15_bact"/>
    <property type="match status" value="1"/>
</dbReference>
<dbReference type="SMART" id="SM01387">
    <property type="entry name" value="Ribosomal_S15"/>
    <property type="match status" value="1"/>
</dbReference>
<evidence type="ECO:0000256" key="4">
    <source>
        <dbReference type="HAMAP-Rule" id="MF_01343"/>
    </source>
</evidence>
<comment type="subunit">
    <text evidence="3 4">Part of the 30S ribosomal subunit. Forms a bridge to the 50S subunit in the 70S ribosome, contacting the 23S rRNA.</text>
</comment>
<keyword evidence="1 4" id="KW-0689">Ribosomal protein</keyword>
<evidence type="ECO:0000256" key="2">
    <source>
        <dbReference type="ARBA" id="ARBA00023274"/>
    </source>
</evidence>
<dbReference type="Proteomes" id="UP000176662">
    <property type="component" value="Unassembled WGS sequence"/>
</dbReference>
<evidence type="ECO:0000313" key="7">
    <source>
        <dbReference type="EMBL" id="OGZ19146.1"/>
    </source>
</evidence>
<comment type="function">
    <text evidence="4">Forms an intersubunit bridge (bridge B4) with the 23S rRNA of the 50S subunit in the ribosome.</text>
</comment>
<comment type="similarity">
    <text evidence="4 5">Belongs to the universal ribosomal protein uS15 family.</text>
</comment>
<evidence type="ECO:0000256" key="1">
    <source>
        <dbReference type="ARBA" id="ARBA00022980"/>
    </source>
</evidence>
<dbReference type="GO" id="GO:0003735">
    <property type="term" value="F:structural constituent of ribosome"/>
    <property type="evidence" value="ECO:0007669"/>
    <property type="project" value="InterPro"/>
</dbReference>
<dbReference type="Gene3D" id="6.10.250.3130">
    <property type="match status" value="1"/>
</dbReference>
<dbReference type="GO" id="GO:0022627">
    <property type="term" value="C:cytosolic small ribosomal subunit"/>
    <property type="evidence" value="ECO:0007669"/>
    <property type="project" value="TreeGrafter"/>
</dbReference>
<keyword evidence="2 4" id="KW-0687">Ribonucleoprotein</keyword>
<comment type="function">
    <text evidence="4 6">One of the primary rRNA binding proteins, it binds directly to 16S rRNA where it helps nucleate assembly of the platform of the 30S subunit by binding and bridging several RNA helices of the 16S rRNA.</text>
</comment>
<proteinExistence type="inferred from homology"/>
<gene>
    <name evidence="4" type="primary">rpsO</name>
    <name evidence="7" type="ORF">A2Z68_00065</name>
</gene>
<protein>
    <recommendedName>
        <fullName evidence="4">Small ribosomal subunit protein uS15</fullName>
    </recommendedName>
</protein>
<evidence type="ECO:0000256" key="6">
    <source>
        <dbReference type="RuleBase" id="RU004524"/>
    </source>
</evidence>
<accession>A0A1G2DZY3</accession>
<keyword evidence="4 6" id="KW-0694">RNA-binding</keyword>
<dbReference type="HAMAP" id="MF_01343_B">
    <property type="entry name" value="Ribosomal_uS15_B"/>
    <property type="match status" value="1"/>
</dbReference>
<evidence type="ECO:0000256" key="5">
    <source>
        <dbReference type="RuleBase" id="RU003919"/>
    </source>
</evidence>
<dbReference type="GO" id="GO:0019843">
    <property type="term" value="F:rRNA binding"/>
    <property type="evidence" value="ECO:0007669"/>
    <property type="project" value="UniProtKB-UniRule"/>
</dbReference>
<dbReference type="CDD" id="cd00353">
    <property type="entry name" value="Ribosomal_S15p_S13e"/>
    <property type="match status" value="1"/>
</dbReference>
<reference evidence="7 8" key="1">
    <citation type="journal article" date="2016" name="Nat. Commun.">
        <title>Thousands of microbial genomes shed light on interconnected biogeochemical processes in an aquifer system.</title>
        <authorList>
            <person name="Anantharaman K."/>
            <person name="Brown C.T."/>
            <person name="Hug L.A."/>
            <person name="Sharon I."/>
            <person name="Castelle C.J."/>
            <person name="Probst A.J."/>
            <person name="Thomas B.C."/>
            <person name="Singh A."/>
            <person name="Wilkins M.J."/>
            <person name="Karaoz U."/>
            <person name="Brodie E.L."/>
            <person name="Williams K.H."/>
            <person name="Hubbard S.S."/>
            <person name="Banfield J.F."/>
        </authorList>
    </citation>
    <scope>NUCLEOTIDE SEQUENCE [LARGE SCALE GENOMIC DNA]</scope>
</reference>
<dbReference type="FunFam" id="1.10.287.10:FF:000002">
    <property type="entry name" value="30S ribosomal protein S15"/>
    <property type="match status" value="1"/>
</dbReference>
<dbReference type="Pfam" id="PF00312">
    <property type="entry name" value="Ribosomal_S15"/>
    <property type="match status" value="1"/>
</dbReference>
<keyword evidence="4 6" id="KW-0699">rRNA-binding</keyword>
<organism evidence="7 8">
    <name type="scientific">Candidatus Nealsonbacteria bacterium RBG_13_38_11</name>
    <dbReference type="NCBI Taxonomy" id="1801662"/>
    <lineage>
        <taxon>Bacteria</taxon>
        <taxon>Candidatus Nealsoniibacteriota</taxon>
    </lineage>
</organism>
<dbReference type="Gene3D" id="1.10.287.10">
    <property type="entry name" value="S15/NS1, RNA-binding"/>
    <property type="match status" value="1"/>
</dbReference>
<dbReference type="PROSITE" id="PS00362">
    <property type="entry name" value="RIBOSOMAL_S15"/>
    <property type="match status" value="1"/>
</dbReference>
<dbReference type="SUPFAM" id="SSF47060">
    <property type="entry name" value="S15/NS1 RNA-binding domain"/>
    <property type="match status" value="1"/>
</dbReference>